<sequence length="219" mass="24217">MVEVRKYHLQPTALMPNSPHPLLHYPGFFDASKEGKVDVAYDTLHGNGWEVQWIFRYGQTQRSHYHSHAHECMAVLSGQAMIRFGVADTSEDMEANTYGQAREEGGVELEAKAGDVFILPAGTAHKTYNAKPETEFTLLTPGDGHRVGGGEDVREALRETEGRITGFTMIGAYPRDSGPWDFQVGGEDVGAFDKVWRVPLPECDPVLGKSAEGLRGLWQ</sequence>
<keyword evidence="3" id="KW-1185">Reference proteome</keyword>
<dbReference type="Pfam" id="PF00190">
    <property type="entry name" value="Cupin_1"/>
    <property type="match status" value="1"/>
</dbReference>
<proteinExistence type="predicted"/>
<dbReference type="InterPro" id="IPR014710">
    <property type="entry name" value="RmlC-like_jellyroll"/>
</dbReference>
<feature type="domain" description="Cupin type-1" evidence="1">
    <location>
        <begin position="64"/>
        <end position="142"/>
    </location>
</feature>
<dbReference type="InterPro" id="IPR047121">
    <property type="entry name" value="YjiB-like"/>
</dbReference>
<comment type="caution">
    <text evidence="2">The sequence shown here is derived from an EMBL/GenBank/DDBJ whole genome shotgun (WGS) entry which is preliminary data.</text>
</comment>
<evidence type="ECO:0000313" key="2">
    <source>
        <dbReference type="EMBL" id="KAK0392007.1"/>
    </source>
</evidence>
<dbReference type="Proteomes" id="UP001175261">
    <property type="component" value="Unassembled WGS sequence"/>
</dbReference>
<organism evidence="2 3">
    <name type="scientific">Sarocladium strictum</name>
    <name type="common">Black bundle disease fungus</name>
    <name type="synonym">Acremonium strictum</name>
    <dbReference type="NCBI Taxonomy" id="5046"/>
    <lineage>
        <taxon>Eukaryota</taxon>
        <taxon>Fungi</taxon>
        <taxon>Dikarya</taxon>
        <taxon>Ascomycota</taxon>
        <taxon>Pezizomycotina</taxon>
        <taxon>Sordariomycetes</taxon>
        <taxon>Hypocreomycetidae</taxon>
        <taxon>Hypocreales</taxon>
        <taxon>Sarocladiaceae</taxon>
        <taxon>Sarocladium</taxon>
    </lineage>
</organism>
<dbReference type="PANTHER" id="PTHR36448">
    <property type="entry name" value="BLR7373 PROTEIN"/>
    <property type="match status" value="1"/>
</dbReference>
<dbReference type="SUPFAM" id="SSF51182">
    <property type="entry name" value="RmlC-like cupins"/>
    <property type="match status" value="1"/>
</dbReference>
<dbReference type="EMBL" id="JAPDFR010000001">
    <property type="protein sequence ID" value="KAK0392007.1"/>
    <property type="molecule type" value="Genomic_DNA"/>
</dbReference>
<evidence type="ECO:0000313" key="3">
    <source>
        <dbReference type="Proteomes" id="UP001175261"/>
    </source>
</evidence>
<dbReference type="CDD" id="cd02219">
    <property type="entry name" value="cupin_YjlB-like"/>
    <property type="match status" value="1"/>
</dbReference>
<gene>
    <name evidence="2" type="ORF">NLU13_1505</name>
</gene>
<evidence type="ECO:0000259" key="1">
    <source>
        <dbReference type="Pfam" id="PF00190"/>
    </source>
</evidence>
<accession>A0AA39GTW9</accession>
<name>A0AA39GTW9_SARSR</name>
<dbReference type="Gene3D" id="2.60.120.10">
    <property type="entry name" value="Jelly Rolls"/>
    <property type="match status" value="1"/>
</dbReference>
<dbReference type="PANTHER" id="PTHR36448:SF3">
    <property type="entry name" value="CUPIN TYPE-2 DOMAIN-CONTAINING PROTEIN"/>
    <property type="match status" value="1"/>
</dbReference>
<dbReference type="InterPro" id="IPR006045">
    <property type="entry name" value="Cupin_1"/>
</dbReference>
<protein>
    <recommendedName>
        <fullName evidence="1">Cupin type-1 domain-containing protein</fullName>
    </recommendedName>
</protein>
<dbReference type="InterPro" id="IPR011051">
    <property type="entry name" value="RmlC_Cupin_sf"/>
</dbReference>
<reference evidence="2" key="1">
    <citation type="submission" date="2022-10" db="EMBL/GenBank/DDBJ databases">
        <title>Determination and structural analysis of whole genome sequence of Sarocladium strictum F4-1.</title>
        <authorList>
            <person name="Hu L."/>
            <person name="Jiang Y."/>
        </authorList>
    </citation>
    <scope>NUCLEOTIDE SEQUENCE</scope>
    <source>
        <strain evidence="2">F4-1</strain>
    </source>
</reference>
<dbReference type="AlphaFoldDB" id="A0AA39GTW9"/>